<sequence>MSTFSQSLLRHPHNARFSGQLSSNRLGPTVLGLLLLSTTPLLAYAASDARNAEHIQTEQIQALVDSAINPLMTEYGIPGAIVGISLNGQRYFFPYGVSSKTSNQRVSTNTLFEIGSISKTFTATLATYAQVQGKLTLTDKVSEYVPELRGSAFDQISLINLATHTAGDLPMQVPDKVTNNVELMRYFKEWQPAYAAGTHRNYANPSIGLLGLIAAKQLGQSFPEAMEQTVFPQLGMTSSYLKVPTNKMVDYAQGYNKQDQPVRLNPGVLADEAYGIKTSAVDLLRFVETNMQQHTISNTLQQAIDATHMGYFDVGMMTQEMIWEHYPYPITLDKLLAGHTQDVVFGSMPVKAIEPPQVQQPDQWVNKTGSTGGFAAYVAYLPAKKLAMVLLSNKNYPVHPRVTVGYQILTSLETLPN</sequence>
<dbReference type="EMBL" id="CP000444">
    <property type="protein sequence ID" value="ABI43027.1"/>
    <property type="molecule type" value="Genomic_DNA"/>
</dbReference>
<dbReference type="KEGG" id="shm:Shewmr7_2039"/>
<gene>
    <name evidence="8" type="ordered locus">Shewmr7_2039</name>
</gene>
<dbReference type="InterPro" id="IPR058136">
    <property type="entry name" value="AmpC"/>
</dbReference>
<dbReference type="HOGENOM" id="CLU_020027_10_0_6"/>
<accession>Q0HV28</accession>
<dbReference type="GO" id="GO:0017001">
    <property type="term" value="P:antibiotic catabolic process"/>
    <property type="evidence" value="ECO:0007669"/>
    <property type="project" value="InterPro"/>
</dbReference>
<evidence type="ECO:0000256" key="6">
    <source>
        <dbReference type="RuleBase" id="RU361140"/>
    </source>
</evidence>
<dbReference type="InterPro" id="IPR050491">
    <property type="entry name" value="AmpC-like"/>
</dbReference>
<evidence type="ECO:0000259" key="7">
    <source>
        <dbReference type="Pfam" id="PF00144"/>
    </source>
</evidence>
<dbReference type="AlphaFoldDB" id="Q0HV28"/>
<evidence type="ECO:0000256" key="1">
    <source>
        <dbReference type="ARBA" id="ARBA00001526"/>
    </source>
</evidence>
<evidence type="ECO:0000256" key="3">
    <source>
        <dbReference type="ARBA" id="ARBA00012865"/>
    </source>
</evidence>
<dbReference type="InterPro" id="IPR012338">
    <property type="entry name" value="Beta-lactam/transpept-like"/>
</dbReference>
<evidence type="ECO:0000313" key="8">
    <source>
        <dbReference type="EMBL" id="ABI43027.1"/>
    </source>
</evidence>
<comment type="similarity">
    <text evidence="2 6">Belongs to the class-C beta-lactamase family.</text>
</comment>
<protein>
    <recommendedName>
        <fullName evidence="3 6">Beta-lactamase</fullName>
        <ecNumber evidence="3 6">3.5.2.6</ecNumber>
    </recommendedName>
</protein>
<reference evidence="8" key="1">
    <citation type="submission" date="2006-08" db="EMBL/GenBank/DDBJ databases">
        <title>Complete sequence of Chromosome1 of Shewanella sp. MR-7.</title>
        <authorList>
            <consortium name="US DOE Joint Genome Institute"/>
            <person name="Copeland A."/>
            <person name="Lucas S."/>
            <person name="Lapidus A."/>
            <person name="Barry K."/>
            <person name="Detter J.C."/>
            <person name="Glavina del Rio T."/>
            <person name="Hammon N."/>
            <person name="Israni S."/>
            <person name="Dalin E."/>
            <person name="Tice H."/>
            <person name="Pitluck S."/>
            <person name="Kiss H."/>
            <person name="Brettin T."/>
            <person name="Bruce D."/>
            <person name="Han C."/>
            <person name="Tapia R."/>
            <person name="Gilna P."/>
            <person name="Schmutz J."/>
            <person name="Larimer F."/>
            <person name="Land M."/>
            <person name="Hauser L."/>
            <person name="Kyrpides N."/>
            <person name="Mikhailova N."/>
            <person name="Nealson K."/>
            <person name="Konstantinidis K."/>
            <person name="Klappenbach J."/>
            <person name="Tiedje J."/>
            <person name="Richardson P."/>
        </authorList>
    </citation>
    <scope>NUCLEOTIDE SEQUENCE</scope>
    <source>
        <strain evidence="8">MR-7</strain>
    </source>
</reference>
<dbReference type="PANTHER" id="PTHR46825">
    <property type="entry name" value="D-ALANYL-D-ALANINE-CARBOXYPEPTIDASE/ENDOPEPTIDASE AMPH"/>
    <property type="match status" value="1"/>
</dbReference>
<evidence type="ECO:0000256" key="4">
    <source>
        <dbReference type="ARBA" id="ARBA00022801"/>
    </source>
</evidence>
<dbReference type="PROSITE" id="PS00336">
    <property type="entry name" value="BETA_LACTAMASE_C"/>
    <property type="match status" value="1"/>
</dbReference>
<dbReference type="EC" id="3.5.2.6" evidence="3 6"/>
<dbReference type="GO" id="GO:0008800">
    <property type="term" value="F:beta-lactamase activity"/>
    <property type="evidence" value="ECO:0007669"/>
    <property type="project" value="UniProtKB-UniRule"/>
</dbReference>
<dbReference type="GO" id="GO:0046677">
    <property type="term" value="P:response to antibiotic"/>
    <property type="evidence" value="ECO:0007669"/>
    <property type="project" value="UniProtKB-UniRule"/>
</dbReference>
<comment type="catalytic activity">
    <reaction evidence="1 6">
        <text>a beta-lactam + H2O = a substituted beta-amino acid</text>
        <dbReference type="Rhea" id="RHEA:20401"/>
        <dbReference type="ChEBI" id="CHEBI:15377"/>
        <dbReference type="ChEBI" id="CHEBI:35627"/>
        <dbReference type="ChEBI" id="CHEBI:140347"/>
        <dbReference type="EC" id="3.5.2.6"/>
    </reaction>
</comment>
<dbReference type="InterPro" id="IPR001466">
    <property type="entry name" value="Beta-lactam-related"/>
</dbReference>
<keyword evidence="4 6" id="KW-0378">Hydrolase</keyword>
<dbReference type="SUPFAM" id="SSF56601">
    <property type="entry name" value="beta-lactamase/transpeptidase-like"/>
    <property type="match status" value="1"/>
</dbReference>
<organism evidence="8">
    <name type="scientific">Shewanella sp. (strain MR-7)</name>
    <dbReference type="NCBI Taxonomy" id="60481"/>
    <lineage>
        <taxon>Bacteria</taxon>
        <taxon>Pseudomonadati</taxon>
        <taxon>Pseudomonadota</taxon>
        <taxon>Gammaproteobacteria</taxon>
        <taxon>Alteromonadales</taxon>
        <taxon>Shewanellaceae</taxon>
        <taxon>Shewanella</taxon>
    </lineage>
</organism>
<dbReference type="GO" id="GO:0030288">
    <property type="term" value="C:outer membrane-bounded periplasmic space"/>
    <property type="evidence" value="ECO:0007669"/>
    <property type="project" value="InterPro"/>
</dbReference>
<dbReference type="Pfam" id="PF00144">
    <property type="entry name" value="Beta-lactamase"/>
    <property type="match status" value="1"/>
</dbReference>
<dbReference type="MEROPS" id="S12.006"/>
<dbReference type="InterPro" id="IPR001586">
    <property type="entry name" value="Beta-lactam_class-C_AS"/>
</dbReference>
<dbReference type="NCBIfam" id="NF033085">
    <property type="entry name" value="bla_class_C"/>
    <property type="match status" value="1"/>
</dbReference>
<evidence type="ECO:0000256" key="5">
    <source>
        <dbReference type="ARBA" id="ARBA00023251"/>
    </source>
</evidence>
<dbReference type="PANTHER" id="PTHR46825:SF8">
    <property type="entry name" value="BETA-LACTAMASE-RELATED"/>
    <property type="match status" value="1"/>
</dbReference>
<feature type="domain" description="Beta-lactamase-related" evidence="7">
    <location>
        <begin position="64"/>
        <end position="406"/>
    </location>
</feature>
<keyword evidence="5 6" id="KW-0046">Antibiotic resistance</keyword>
<name>Q0HV28_SHESR</name>
<dbReference type="Gene3D" id="3.40.710.10">
    <property type="entry name" value="DD-peptidase/beta-lactamase superfamily"/>
    <property type="match status" value="1"/>
</dbReference>
<proteinExistence type="inferred from homology"/>
<evidence type="ECO:0000256" key="2">
    <source>
        <dbReference type="ARBA" id="ARBA00007840"/>
    </source>
</evidence>